<feature type="active site" description="Proton acceptor" evidence="8">
    <location>
        <position position="324"/>
    </location>
</feature>
<dbReference type="OrthoDB" id="9804441at2"/>
<evidence type="ECO:0000256" key="8">
    <source>
        <dbReference type="HAMAP-Rule" id="MF_00420"/>
    </source>
</evidence>
<feature type="domain" description="PurM-like C-terminal" evidence="11">
    <location>
        <begin position="829"/>
        <end position="976"/>
    </location>
</feature>
<accession>A0A518ERL4</accession>
<dbReference type="AlphaFoldDB" id="A0A518ERL4"/>
<dbReference type="InterPro" id="IPR010918">
    <property type="entry name" value="PurM-like_C_dom"/>
</dbReference>
<dbReference type="Pfam" id="PF18072">
    <property type="entry name" value="FGAR-AT_linker"/>
    <property type="match status" value="1"/>
</dbReference>
<feature type="binding site" evidence="8">
    <location>
        <position position="479"/>
    </location>
    <ligand>
        <name>substrate</name>
    </ligand>
</feature>
<dbReference type="Gene3D" id="3.30.1280.10">
    <property type="entry name" value="Phosphoribosylformylglycinamidine synthase subunit PurS"/>
    <property type="match status" value="2"/>
</dbReference>
<comment type="similarity">
    <text evidence="8">Belongs to the FGAMS family.</text>
</comment>
<keyword evidence="7 8" id="KW-0460">Magnesium</keyword>
<evidence type="ECO:0000256" key="5">
    <source>
        <dbReference type="ARBA" id="ARBA00022755"/>
    </source>
</evidence>
<evidence type="ECO:0000256" key="9">
    <source>
        <dbReference type="SAM" id="MobiDB-lite"/>
    </source>
</evidence>
<feature type="binding site" evidence="8">
    <location>
        <position position="789"/>
    </location>
    <ligand>
        <name>substrate</name>
    </ligand>
</feature>
<feature type="binding site" evidence="8">
    <location>
        <position position="322"/>
    </location>
    <ligand>
        <name>Mg(2+)</name>
        <dbReference type="ChEBI" id="CHEBI:18420"/>
        <label>1</label>
    </ligand>
</feature>
<dbReference type="GO" id="GO:0006189">
    <property type="term" value="P:'de novo' IMP biosynthetic process"/>
    <property type="evidence" value="ECO:0007669"/>
    <property type="project" value="UniProtKB-UniRule"/>
</dbReference>
<dbReference type="InterPro" id="IPR010074">
    <property type="entry name" value="PRibForGlyAmidine_synth_PurL"/>
</dbReference>
<dbReference type="InterPro" id="IPR003850">
    <property type="entry name" value="PurS"/>
</dbReference>
<evidence type="ECO:0000259" key="10">
    <source>
        <dbReference type="Pfam" id="PF00586"/>
    </source>
</evidence>
<dbReference type="Pfam" id="PF00586">
    <property type="entry name" value="AIRS"/>
    <property type="match status" value="2"/>
</dbReference>
<evidence type="ECO:0000256" key="7">
    <source>
        <dbReference type="ARBA" id="ARBA00022842"/>
    </source>
</evidence>
<keyword evidence="1 8" id="KW-0963">Cytoplasm</keyword>
<dbReference type="Gene3D" id="3.90.650.10">
    <property type="entry name" value="PurM-like C-terminal domain"/>
    <property type="match status" value="2"/>
</dbReference>
<gene>
    <name evidence="8 13" type="primary">purL</name>
    <name evidence="13" type="ORF">Poly30_22410</name>
</gene>
<evidence type="ECO:0000256" key="4">
    <source>
        <dbReference type="ARBA" id="ARBA00022741"/>
    </source>
</evidence>
<dbReference type="InterPro" id="IPR036676">
    <property type="entry name" value="PurM-like_C_sf"/>
</dbReference>
<feature type="binding site" evidence="8">
    <location>
        <position position="786"/>
    </location>
    <ligand>
        <name>ATP</name>
        <dbReference type="ChEBI" id="CHEBI:30616"/>
    </ligand>
</feature>
<dbReference type="SUPFAM" id="SSF55326">
    <property type="entry name" value="PurM N-terminal domain-like"/>
    <property type="match status" value="2"/>
</dbReference>
<comment type="subunit">
    <text evidence="8">Monomer. Part of the FGAM synthase complex composed of 1 PurL, 1 PurQ and 2 PurS subunits.</text>
</comment>
<keyword evidence="6 8" id="KW-0067">ATP-binding</keyword>
<dbReference type="Gene3D" id="3.30.1330.10">
    <property type="entry name" value="PurM-like, N-terminal domain"/>
    <property type="match status" value="2"/>
</dbReference>
<dbReference type="SUPFAM" id="SSF82697">
    <property type="entry name" value="PurS-like"/>
    <property type="match status" value="1"/>
</dbReference>
<keyword evidence="2 8" id="KW-0436">Ligase</keyword>
<feature type="binding site" evidence="8">
    <location>
        <position position="320"/>
    </location>
    <ligand>
        <name>ATP</name>
        <dbReference type="ChEBI" id="CHEBI:30616"/>
    </ligand>
</feature>
<keyword evidence="3 8" id="KW-0479">Metal-binding</keyword>
<evidence type="ECO:0000256" key="1">
    <source>
        <dbReference type="ARBA" id="ARBA00022490"/>
    </source>
</evidence>
<dbReference type="GO" id="GO:0000287">
    <property type="term" value="F:magnesium ion binding"/>
    <property type="evidence" value="ECO:0007669"/>
    <property type="project" value="UniProtKB-UniRule"/>
</dbReference>
<dbReference type="GO" id="GO:0004642">
    <property type="term" value="F:phosphoribosylformylglycinamidine synthase activity"/>
    <property type="evidence" value="ECO:0007669"/>
    <property type="project" value="UniProtKB-UniRule"/>
</dbReference>
<dbReference type="EC" id="6.3.5.3" evidence="8"/>
<feature type="binding site" evidence="8">
    <location>
        <position position="345"/>
    </location>
    <ligand>
        <name>substrate</name>
    </ligand>
</feature>
<dbReference type="Pfam" id="PF02769">
    <property type="entry name" value="AIRS_C"/>
    <property type="match status" value="2"/>
</dbReference>
<dbReference type="InterPro" id="IPR016188">
    <property type="entry name" value="PurM-like_N"/>
</dbReference>
<dbReference type="InterPro" id="IPR036604">
    <property type="entry name" value="PurS-like_sf"/>
</dbReference>
<organism evidence="13 14">
    <name type="scientific">Saltatorellus ferox</name>
    <dbReference type="NCBI Taxonomy" id="2528018"/>
    <lineage>
        <taxon>Bacteria</taxon>
        <taxon>Pseudomonadati</taxon>
        <taxon>Planctomycetota</taxon>
        <taxon>Planctomycetia</taxon>
        <taxon>Planctomycetia incertae sedis</taxon>
        <taxon>Saltatorellus</taxon>
    </lineage>
</organism>
<sequence>MTSTAPHSDGPQTATASLPHAWRVEVFRKEGVDDPEGVHARAALLELGIDGIERVRLGRGYLLPASLDRATVDRITAELLGDPVVDAVRTTEPGAEPEQASGARRVLVAKKPGVMDSTANTLDRALDRLQPPIGLEPSTATRVATFQAWEIFGAAEGADIDSAARTALANEVIEDISIDSEGLHFGAPAARTDHGRVEVPLLGLDHDGLVKLSTEGALSLNLTEMLEVQKHYKNEGREPSLCELETIAQTWSEHCQHKTFRGVIEMEGETIDNLLKSTIAKATHELARDWCVSVFDDNAGVIEFDTEVDADRGGWCLAIKVETHNHPSAIDPYGGAGTGIGGVIRDILGVGLGAKPIANTDAFFVGPSDLPDKDVPKGTMHPRRILRGVVAGVRDYGNRMGIPTVSGGVWFHEGYVANPLVYAGTIGLMPRDTAFKKVEPGDAIISVGGRTGRDGIHGATFSSIELSEESEMVSAAAVQIGDPITEKRVLDGLIRARDAKLFRAVTDCGAGGLSSAVGEMGADCGAEVDLELVPLKYPGLTPEEIWISEAQERMVFAVDPSKVDELIAMFESEEVEATRVGTFTDTGRLLLRYRGEVVGDMSMHFLHEGTPRPTRRAEWKDPGFSDPGAPSPLNVEALNSQDSPFGAAILQLMGRPNVASKEWIIRQYDHEVQGMSVVKPLTGVQADGPSDGVVLKPLAESKKGVAIGCGANPRYGALDPRAMAEAVIDEALRNVVAVGGDPDHTAILDNFSWGNCDKPDRLGALVHAAMGCYEAAMAYRTPFVSGKDSLNNEYRVGNETLSIPPTLFVTAMSRVQNVANAVTMDAKSAGNLILLVGVTRPELGGSEYLAMLGENGGVVPRPDLKKAPKTFEKLHAAMKLKQVRACHDLSEGGLAVALAEMCMAGNVGADIDLGAIDHDEFPDGYDRDATLLFSESCTRFLVEVEQGKKFNFQTKMMGIAATPIGRFTKKNRVTVKGTTGRDLVDVGIEELRAAFQSGFQG</sequence>
<proteinExistence type="inferred from homology"/>
<feature type="domain" description="PurM-like C-terminal" evidence="11">
    <location>
        <begin position="439"/>
        <end position="589"/>
    </location>
</feature>
<dbReference type="GO" id="GO:0005524">
    <property type="term" value="F:ATP binding"/>
    <property type="evidence" value="ECO:0007669"/>
    <property type="project" value="UniProtKB-UniRule"/>
</dbReference>
<feature type="region of interest" description="Disordered" evidence="9">
    <location>
        <begin position="608"/>
        <end position="629"/>
    </location>
</feature>
<dbReference type="PANTHER" id="PTHR43555">
    <property type="entry name" value="PHOSPHORIBOSYLFORMYLGLYCINAMIDINE SYNTHASE SUBUNIT PURL"/>
    <property type="match status" value="1"/>
</dbReference>
<evidence type="ECO:0000256" key="6">
    <source>
        <dbReference type="ARBA" id="ARBA00022840"/>
    </source>
</evidence>
<keyword evidence="4 8" id="KW-0547">Nucleotide-binding</keyword>
<dbReference type="InterPro" id="IPR041609">
    <property type="entry name" value="PurL_linker"/>
</dbReference>
<comment type="pathway">
    <text evidence="8">Purine metabolism; IMP biosynthesis via de novo pathway; 5-amino-1-(5-phospho-D-ribosyl)imidazole from N(2)-formyl-N(1)-(5-phospho-D-ribosyl)glycinamide: step 1/2.</text>
</comment>
<dbReference type="Proteomes" id="UP000320390">
    <property type="component" value="Chromosome"/>
</dbReference>
<dbReference type="RefSeq" id="WP_145197154.1">
    <property type="nucleotide sequence ID" value="NZ_CP036434.1"/>
</dbReference>
<comment type="catalytic activity">
    <reaction evidence="8">
        <text>N(2)-formyl-N(1)-(5-phospho-beta-D-ribosyl)glycinamide + L-glutamine + ATP + H2O = 2-formamido-N(1)-(5-O-phospho-beta-D-ribosyl)acetamidine + L-glutamate + ADP + phosphate + H(+)</text>
        <dbReference type="Rhea" id="RHEA:17129"/>
        <dbReference type="ChEBI" id="CHEBI:15377"/>
        <dbReference type="ChEBI" id="CHEBI:15378"/>
        <dbReference type="ChEBI" id="CHEBI:29985"/>
        <dbReference type="ChEBI" id="CHEBI:30616"/>
        <dbReference type="ChEBI" id="CHEBI:43474"/>
        <dbReference type="ChEBI" id="CHEBI:58359"/>
        <dbReference type="ChEBI" id="CHEBI:147286"/>
        <dbReference type="ChEBI" id="CHEBI:147287"/>
        <dbReference type="ChEBI" id="CHEBI:456216"/>
        <dbReference type="EC" id="6.3.5.3"/>
    </reaction>
</comment>
<feature type="domain" description="Phosphoribosylformylglycinamidine synthase linker" evidence="12">
    <location>
        <begin position="210"/>
        <end position="258"/>
    </location>
</feature>
<feature type="binding site" evidence="8">
    <location>
        <position position="749"/>
    </location>
    <ligand>
        <name>ATP</name>
        <dbReference type="ChEBI" id="CHEBI:30616"/>
    </ligand>
</feature>
<evidence type="ECO:0000313" key="14">
    <source>
        <dbReference type="Proteomes" id="UP000320390"/>
    </source>
</evidence>
<dbReference type="EMBL" id="CP036434">
    <property type="protein sequence ID" value="QDV06726.1"/>
    <property type="molecule type" value="Genomic_DNA"/>
</dbReference>
<dbReference type="UniPathway" id="UPA00074">
    <property type="reaction ID" value="UER00128"/>
</dbReference>
<feature type="active site" evidence="8">
    <location>
        <position position="254"/>
    </location>
</feature>
<evidence type="ECO:0000313" key="13">
    <source>
        <dbReference type="EMBL" id="QDV06726.1"/>
    </source>
</evidence>
<dbReference type="CDD" id="cd02203">
    <property type="entry name" value="PurL_repeat1"/>
    <property type="match status" value="1"/>
</dbReference>
<keyword evidence="14" id="KW-1185">Reference proteome</keyword>
<dbReference type="Pfam" id="PF02700">
    <property type="entry name" value="PurS"/>
    <property type="match status" value="1"/>
</dbReference>
<dbReference type="NCBIfam" id="TIGR01736">
    <property type="entry name" value="FGAM_synth_II"/>
    <property type="match status" value="1"/>
</dbReference>
<evidence type="ECO:0000256" key="3">
    <source>
        <dbReference type="ARBA" id="ARBA00022723"/>
    </source>
</evidence>
<feature type="domain" description="PurM-like N-terminal" evidence="10">
    <location>
        <begin position="691"/>
        <end position="796"/>
    </location>
</feature>
<feature type="binding site" evidence="8">
    <location>
        <position position="346"/>
    </location>
    <ligand>
        <name>Mg(2+)</name>
        <dbReference type="ChEBI" id="CHEBI:18420"/>
        <label>2</label>
    </ligand>
</feature>
<dbReference type="InterPro" id="IPR036921">
    <property type="entry name" value="PurM-like_N_sf"/>
</dbReference>
<feature type="binding site" evidence="8">
    <location>
        <position position="507"/>
    </location>
    <ligand>
        <name>Mg(2+)</name>
        <dbReference type="ChEBI" id="CHEBI:18420"/>
        <label>2</label>
    </ligand>
</feature>
<reference evidence="13 14" key="1">
    <citation type="submission" date="2019-02" db="EMBL/GenBank/DDBJ databases">
        <title>Deep-cultivation of Planctomycetes and their phenomic and genomic characterization uncovers novel biology.</title>
        <authorList>
            <person name="Wiegand S."/>
            <person name="Jogler M."/>
            <person name="Boedeker C."/>
            <person name="Pinto D."/>
            <person name="Vollmers J."/>
            <person name="Rivas-Marin E."/>
            <person name="Kohn T."/>
            <person name="Peeters S.H."/>
            <person name="Heuer A."/>
            <person name="Rast P."/>
            <person name="Oberbeckmann S."/>
            <person name="Bunk B."/>
            <person name="Jeske O."/>
            <person name="Meyerdierks A."/>
            <person name="Storesund J.E."/>
            <person name="Kallscheuer N."/>
            <person name="Luecker S."/>
            <person name="Lage O.M."/>
            <person name="Pohl T."/>
            <person name="Merkel B.J."/>
            <person name="Hornburger P."/>
            <person name="Mueller R.-W."/>
            <person name="Bruemmer F."/>
            <person name="Labrenz M."/>
            <person name="Spormann A.M."/>
            <person name="Op den Camp H."/>
            <person name="Overmann J."/>
            <person name="Amann R."/>
            <person name="Jetten M.S.M."/>
            <person name="Mascher T."/>
            <person name="Medema M.H."/>
            <person name="Devos D.P."/>
            <person name="Kaster A.-K."/>
            <person name="Ovreas L."/>
            <person name="Rohde M."/>
            <person name="Galperin M.Y."/>
            <person name="Jogler C."/>
        </authorList>
    </citation>
    <scope>NUCLEOTIDE SEQUENCE [LARGE SCALE GENOMIC DNA]</scope>
    <source>
        <strain evidence="13 14">Poly30</strain>
    </source>
</reference>
<feature type="compositionally biased region" description="Basic and acidic residues" evidence="9">
    <location>
        <begin position="608"/>
        <end position="623"/>
    </location>
</feature>
<comment type="function">
    <text evidence="8">Part of the phosphoribosylformylglycinamidine synthase complex involved in the purines biosynthetic pathway. Catalyzes the ATP-dependent conversion of formylglycinamide ribonucleotide (FGAR) and glutamine to yield formylglycinamidine ribonucleotide (FGAM) and glutamate. The FGAM synthase complex is composed of three subunits. PurQ produces an ammonia molecule by converting glutamine to glutamate. PurL transfers the ammonia molecule to FGAR to form FGAM in an ATP-dependent manner. PurS interacts with PurQ and PurL and is thought to assist in the transfer of the ammonia molecule from PurQ to PurL.</text>
</comment>
<dbReference type="HAMAP" id="MF_00420">
    <property type="entry name" value="PurL_2"/>
    <property type="match status" value="1"/>
</dbReference>
<evidence type="ECO:0000259" key="12">
    <source>
        <dbReference type="Pfam" id="PF18072"/>
    </source>
</evidence>
<comment type="caution">
    <text evidence="8">Lacks conserved residue(s) required for the propagation of feature annotation.</text>
</comment>
<evidence type="ECO:0000259" key="11">
    <source>
        <dbReference type="Pfam" id="PF02769"/>
    </source>
</evidence>
<name>A0A518ERL4_9BACT</name>
<dbReference type="CDD" id="cd02204">
    <property type="entry name" value="PurL_repeat2"/>
    <property type="match status" value="1"/>
</dbReference>
<evidence type="ECO:0000256" key="2">
    <source>
        <dbReference type="ARBA" id="ARBA00022598"/>
    </source>
</evidence>
<dbReference type="GO" id="GO:0005737">
    <property type="term" value="C:cytoplasm"/>
    <property type="evidence" value="ECO:0007669"/>
    <property type="project" value="UniProtKB-SubCell"/>
</dbReference>
<dbReference type="PANTHER" id="PTHR43555:SF1">
    <property type="entry name" value="PHOSPHORIBOSYLFORMYLGLYCINAMIDINE SYNTHASE SUBUNIT PURL"/>
    <property type="match status" value="1"/>
</dbReference>
<keyword evidence="5 8" id="KW-0658">Purine biosynthesis</keyword>
<feature type="domain" description="PurM-like N-terminal" evidence="10">
    <location>
        <begin position="297"/>
        <end position="429"/>
    </location>
</feature>
<dbReference type="SUPFAM" id="SSF56042">
    <property type="entry name" value="PurM C-terminal domain-like"/>
    <property type="match status" value="2"/>
</dbReference>
<protein>
    <recommendedName>
        <fullName evidence="8">Phosphoribosylformylglycinamidine synthase subunit PurL</fullName>
        <shortName evidence="8">FGAM synthase</shortName>
        <ecNumber evidence="8">6.3.5.3</ecNumber>
    </recommendedName>
    <alternativeName>
        <fullName evidence="8">Formylglycinamide ribonucleotide amidotransferase subunit II</fullName>
        <shortName evidence="8">FGAR amidotransferase II</shortName>
        <shortName evidence="8">FGAR-AT II</shortName>
    </alternativeName>
    <alternativeName>
        <fullName evidence="8">Glutamine amidotransferase PurL</fullName>
    </alternativeName>
    <alternativeName>
        <fullName evidence="8">Phosphoribosylformylglycinamidine synthase subunit II</fullName>
    </alternativeName>
</protein>
<comment type="subcellular location">
    <subcellularLocation>
        <location evidence="8">Cytoplasm</location>
    </subcellularLocation>
</comment>